<dbReference type="EMBL" id="CP066744">
    <property type="protein sequence ID" value="QQK08252.1"/>
    <property type="molecule type" value="Genomic_DNA"/>
</dbReference>
<keyword evidence="1" id="KW-0808">Transferase</keyword>
<accession>A0AC61MS39</accession>
<gene>
    <name evidence="1" type="primary">ftcD</name>
    <name evidence="1" type="ORF">JFY71_01555</name>
</gene>
<keyword evidence="2" id="KW-1185">Reference proteome</keyword>
<proteinExistence type="predicted"/>
<protein>
    <submittedName>
        <fullName evidence="1">Glutamate formimidoyltransferase</fullName>
        <ecNumber evidence="1">2.1.2.5</ecNumber>
    </submittedName>
</protein>
<evidence type="ECO:0000313" key="2">
    <source>
        <dbReference type="Proteomes" id="UP000595814"/>
    </source>
</evidence>
<name>A0AC61MS39_9FIRM</name>
<dbReference type="Proteomes" id="UP000595814">
    <property type="component" value="Chromosome"/>
</dbReference>
<reference evidence="1 2" key="1">
    <citation type="journal article" date="2022" name="Int. J. Syst. Evol. Microbiol.">
        <title>Miniphocaeibacter halophilus sp. nov., an ammonium-tolerant acetate-producing bacterium isolated from a biogas system.</title>
        <authorList>
            <person name="Schnurer A."/>
            <person name="Singh A."/>
            <person name="Bi S."/>
            <person name="Qiao W."/>
            <person name="Westerholm M."/>
        </authorList>
    </citation>
    <scope>NUCLEOTIDE SEQUENCE [LARGE SCALE GENOMIC DNA]</scope>
    <source>
        <strain evidence="1 2">AMB_01</strain>
    </source>
</reference>
<sequence length="299" mass="33467">MSKIVQCIPNFSEGKNITTIKKLIDVAKSTAGVTLVDHSSDENHNRSVFTLIGSPEGVEEVLVKLSKIARDNIDMTKHFGKHPRMGSTDVIALVPIKNITMEETVKLSEKIGERIYNELEIPVMLYANSAKKENRINLANIRKGEFEGMSKKLLEEKWTPDFGENKIHPTAGITAIGARSPMIAFNVNLNTNNLEIANNIARIIRGSSGGFKNCKAIGLLLEDKNIVQVSINMMDYNKLPLYRIFEIIKLEAKKYGVTILESEIIGLTPGKALVDSAIYYLQMNNFDYNTQVLENYLFD</sequence>
<evidence type="ECO:0000313" key="1">
    <source>
        <dbReference type="EMBL" id="QQK08252.1"/>
    </source>
</evidence>
<organism evidence="1 2">
    <name type="scientific">Miniphocaeibacter halophilus</name>
    <dbReference type="NCBI Taxonomy" id="2931922"/>
    <lineage>
        <taxon>Bacteria</taxon>
        <taxon>Bacillati</taxon>
        <taxon>Bacillota</taxon>
        <taxon>Tissierellia</taxon>
        <taxon>Tissierellales</taxon>
        <taxon>Peptoniphilaceae</taxon>
        <taxon>Miniphocaeibacter</taxon>
    </lineage>
</organism>
<dbReference type="EC" id="2.1.2.5" evidence="1"/>